<proteinExistence type="predicted"/>
<protein>
    <submittedName>
        <fullName evidence="1">Uncharacterized protein</fullName>
    </submittedName>
</protein>
<reference evidence="1 2" key="1">
    <citation type="submission" date="2021-08" db="EMBL/GenBank/DDBJ databases">
        <title>Comparative Genomics Analysis of the Genus Qipengyuania Reveals Extensive Genetic Diversity and Metabolic Versatility, Including the Description of Fifteen Novel Species.</title>
        <authorList>
            <person name="Liu Y."/>
        </authorList>
    </citation>
    <scope>NUCLEOTIDE SEQUENCE [LARGE SCALE GENOMIC DNA]</scope>
    <source>
        <strain evidence="1 2">6D47A</strain>
    </source>
</reference>
<evidence type="ECO:0000313" key="1">
    <source>
        <dbReference type="EMBL" id="MBX7483340.1"/>
    </source>
</evidence>
<evidence type="ECO:0000313" key="2">
    <source>
        <dbReference type="Proteomes" id="UP000755104"/>
    </source>
</evidence>
<comment type="caution">
    <text evidence="1">The sequence shown here is derived from an EMBL/GenBank/DDBJ whole genome shotgun (WGS) entry which is preliminary data.</text>
</comment>
<dbReference type="EMBL" id="JAIGNO010000008">
    <property type="protein sequence ID" value="MBX7483340.1"/>
    <property type="molecule type" value="Genomic_DNA"/>
</dbReference>
<dbReference type="Gene3D" id="3.90.230.10">
    <property type="entry name" value="Creatinase/methionine aminopeptidase superfamily"/>
    <property type="match status" value="1"/>
</dbReference>
<organism evidence="1 2">
    <name type="scientific">Qipengyuania qiaonensis</name>
    <dbReference type="NCBI Taxonomy" id="2867240"/>
    <lineage>
        <taxon>Bacteria</taxon>
        <taxon>Pseudomonadati</taxon>
        <taxon>Pseudomonadota</taxon>
        <taxon>Alphaproteobacteria</taxon>
        <taxon>Sphingomonadales</taxon>
        <taxon>Erythrobacteraceae</taxon>
        <taxon>Qipengyuania</taxon>
    </lineage>
</organism>
<dbReference type="Proteomes" id="UP000755104">
    <property type="component" value="Unassembled WGS sequence"/>
</dbReference>
<keyword evidence="2" id="KW-1185">Reference proteome</keyword>
<dbReference type="InterPro" id="IPR036005">
    <property type="entry name" value="Creatinase/aminopeptidase-like"/>
</dbReference>
<dbReference type="SUPFAM" id="SSF55920">
    <property type="entry name" value="Creatinase/aminopeptidase"/>
    <property type="match status" value="1"/>
</dbReference>
<sequence>MGNAGRRQVVTDSDGWNVRTRDGSLSAQFEHTKAVTDAGFKMSTLKERETLPALVRGRRSELRAALWGVRF</sequence>
<accession>A0ABS7J7N9</accession>
<name>A0ABS7J7N9_9SPHN</name>
<dbReference type="RefSeq" id="WP_221558939.1">
    <property type="nucleotide sequence ID" value="NZ_JAIGNO010000008.1"/>
</dbReference>
<gene>
    <name evidence="1" type="ORF">K3174_12435</name>
</gene>